<dbReference type="AlphaFoldDB" id="A0A7Z8ZN88"/>
<dbReference type="InterPro" id="IPR014894">
    <property type="entry name" value="DcrB/EagT6"/>
</dbReference>
<name>A0A7Z8ZN88_9ESCH</name>
<dbReference type="Proteomes" id="UP000277464">
    <property type="component" value="Chromosome"/>
</dbReference>
<dbReference type="EMBL" id="LR134270">
    <property type="protein sequence ID" value="VED74324.1"/>
    <property type="molecule type" value="Genomic_DNA"/>
</dbReference>
<dbReference type="InterPro" id="IPR016123">
    <property type="entry name" value="Mog1/PsbP_a/b/a-sand"/>
</dbReference>
<evidence type="ECO:0000313" key="1">
    <source>
        <dbReference type="EMBL" id="VED74324.1"/>
    </source>
</evidence>
<accession>A0A7Z8ZN88</accession>
<reference evidence="1 2" key="1">
    <citation type="submission" date="2018-12" db="EMBL/GenBank/DDBJ databases">
        <authorList>
            <consortium name="Pathogen Informatics"/>
        </authorList>
    </citation>
    <scope>NUCLEOTIDE SEQUENCE [LARGE SCALE GENOMIC DNA]</scope>
    <source>
        <strain evidence="1 2">NCTC8196</strain>
    </source>
</reference>
<dbReference type="KEGG" id="ema:C1192_11685"/>
<dbReference type="Pfam" id="PF08786">
    <property type="entry name" value="DcrB"/>
    <property type="match status" value="1"/>
</dbReference>
<protein>
    <submittedName>
        <fullName evidence="1">Uncharacterized conserved protein</fullName>
    </submittedName>
</protein>
<evidence type="ECO:0000313" key="2">
    <source>
        <dbReference type="Proteomes" id="UP000277464"/>
    </source>
</evidence>
<sequence length="149" mass="16554">MTKNTRLNFSEGSIAMPEGFSDHTVNMLVLGGPENSLINLSITRAQLKPGETLSGYVDQQLKILKQRLKEHRVLKRETARLGSGEQAIEGEQIAATHKQGGIVWQYQAAFQVNVDGLVLIFTLTSKQKPDAGQIQSWSDWLSSFVTRDI</sequence>
<organism evidence="1 2">
    <name type="scientific">Escherichia marmotae</name>
    <dbReference type="NCBI Taxonomy" id="1499973"/>
    <lineage>
        <taxon>Bacteria</taxon>
        <taxon>Pseudomonadati</taxon>
        <taxon>Pseudomonadota</taxon>
        <taxon>Gammaproteobacteria</taxon>
        <taxon>Enterobacterales</taxon>
        <taxon>Enterobacteriaceae</taxon>
        <taxon>Escherichia</taxon>
    </lineage>
</organism>
<proteinExistence type="predicted"/>
<dbReference type="SUPFAM" id="SSF55724">
    <property type="entry name" value="Mog1p/PsbP-like"/>
    <property type="match status" value="1"/>
</dbReference>
<dbReference type="RefSeq" id="WP_016248324.1">
    <property type="nucleotide sequence ID" value="NZ_CAKAEI010000056.1"/>
</dbReference>
<dbReference type="Gene3D" id="3.40.1000.10">
    <property type="entry name" value="Mog1/PsbP, alpha/beta/alpha sandwich"/>
    <property type="match status" value="1"/>
</dbReference>
<gene>
    <name evidence="1" type="ORF">NCTC8196_00991</name>
</gene>